<sequence>MLISLLFAAQLLSFGLCAERNMTDAIFPENQEGLSGVITVPLKNYGHEVYIDINVGNPVQTLKAKLDFQSHYSFFLDINSNSIGNRASFETGYSIFSDEEFKKKRNAYEKNQTSSTVLGVYGNSNFTIGKRSIKKHFLDFVYKYSKTSSDGPNYEKFFIGSGDLKSVDFGYLDYNEYESNGFTNGFLGLDPRYKETTPNGFFSSESSFMDFLGPDKMITIDMRDGKSLFSLGNAISSSDTINWIYSVKNDTFEFKIKDLTIEGGSVDPEIKKKDITAVLNPRYRDIYIDGPAVDNINNHKFEYTSGCNIDFGNVKFHTENGAIGLRPQSFLRSDGYSCNSDIKQINQGSGKKNNRWIFGWSFNKDRAIIYDYNQSRVGFVDAKDY</sequence>
<dbReference type="AlphaFoldDB" id="A0A2U1JFW5"/>
<proteinExistence type="predicted"/>
<evidence type="ECO:0000256" key="1">
    <source>
        <dbReference type="SAM" id="SignalP"/>
    </source>
</evidence>
<dbReference type="Proteomes" id="UP000245591">
    <property type="component" value="Unassembled WGS sequence"/>
</dbReference>
<dbReference type="SUPFAM" id="SSF50630">
    <property type="entry name" value="Acid proteases"/>
    <property type="match status" value="1"/>
</dbReference>
<dbReference type="InterPro" id="IPR021109">
    <property type="entry name" value="Peptidase_aspartic_dom_sf"/>
</dbReference>
<accession>A0A2U1JFW5</accession>
<keyword evidence="1" id="KW-0732">Signal</keyword>
<comment type="caution">
    <text evidence="2">The sequence shown here is derived from an EMBL/GenBank/DDBJ whole genome shotgun (WGS) entry which is preliminary data.</text>
</comment>
<gene>
    <name evidence="2" type="ORF">BB558_000077</name>
</gene>
<evidence type="ECO:0000313" key="3">
    <source>
        <dbReference type="Proteomes" id="UP000245591"/>
    </source>
</evidence>
<dbReference type="EMBL" id="MBFU01000003">
    <property type="protein sequence ID" value="PWA03793.1"/>
    <property type="molecule type" value="Genomic_DNA"/>
</dbReference>
<protein>
    <recommendedName>
        <fullName evidence="4">Peptidase A1 domain-containing protein</fullName>
    </recommendedName>
</protein>
<feature type="chain" id="PRO_5015476712" description="Peptidase A1 domain-containing protein" evidence="1">
    <location>
        <begin position="18"/>
        <end position="385"/>
    </location>
</feature>
<evidence type="ECO:0008006" key="4">
    <source>
        <dbReference type="Google" id="ProtNLM"/>
    </source>
</evidence>
<evidence type="ECO:0000313" key="2">
    <source>
        <dbReference type="EMBL" id="PWA03793.1"/>
    </source>
</evidence>
<name>A0A2U1JFW5_SMIAN</name>
<reference evidence="2 3" key="1">
    <citation type="journal article" date="2018" name="MBio">
        <title>Comparative Genomics Reveals the Core Gene Toolbox for the Fungus-Insect Symbiosis.</title>
        <authorList>
            <person name="Wang Y."/>
            <person name="Stata M."/>
            <person name="Wang W."/>
            <person name="Stajich J.E."/>
            <person name="White M.M."/>
            <person name="Moncalvo J.M."/>
        </authorList>
    </citation>
    <scope>NUCLEOTIDE SEQUENCE [LARGE SCALE GENOMIC DNA]</scope>
    <source>
        <strain evidence="2 3">AUS-126-30</strain>
    </source>
</reference>
<organism evidence="2 3">
    <name type="scientific">Smittium angustum</name>
    <dbReference type="NCBI Taxonomy" id="133377"/>
    <lineage>
        <taxon>Eukaryota</taxon>
        <taxon>Fungi</taxon>
        <taxon>Fungi incertae sedis</taxon>
        <taxon>Zoopagomycota</taxon>
        <taxon>Kickxellomycotina</taxon>
        <taxon>Harpellomycetes</taxon>
        <taxon>Harpellales</taxon>
        <taxon>Legeriomycetaceae</taxon>
        <taxon>Smittium</taxon>
    </lineage>
</organism>
<feature type="signal peptide" evidence="1">
    <location>
        <begin position="1"/>
        <end position="17"/>
    </location>
</feature>
<keyword evidence="3" id="KW-1185">Reference proteome</keyword>
<dbReference type="Gene3D" id="2.40.70.10">
    <property type="entry name" value="Acid Proteases"/>
    <property type="match status" value="2"/>
</dbReference>